<name>A0A126UVS5_9RHOB</name>
<dbReference type="EMBL" id="CP014327">
    <property type="protein sequence ID" value="AML50124.1"/>
    <property type="molecule type" value="Genomic_DNA"/>
</dbReference>
<accession>A0A126UVS5</accession>
<dbReference type="Pfam" id="PF14384">
    <property type="entry name" value="BrnA_antitoxin"/>
    <property type="match status" value="1"/>
</dbReference>
<keyword evidence="3" id="KW-1185">Reference proteome</keyword>
<dbReference type="KEGG" id="hat:RC74_01470"/>
<reference evidence="2 3" key="1">
    <citation type="submission" date="2016-02" db="EMBL/GenBank/DDBJ databases">
        <title>Complete genome sequence of Halocynthiibacter arcticus PAMC 20958t from arctic marine sediment.</title>
        <authorList>
            <person name="Lee Y.M."/>
            <person name="Baek K."/>
            <person name="Lee H.K."/>
            <person name="Shin S.C."/>
        </authorList>
    </citation>
    <scope>NUCLEOTIDE SEQUENCE [LARGE SCALE GENOMIC DNA]</scope>
    <source>
        <strain evidence="2">PAMC 20958</strain>
    </source>
</reference>
<evidence type="ECO:0000313" key="2">
    <source>
        <dbReference type="EMBL" id="AML50124.1"/>
    </source>
</evidence>
<proteinExistence type="predicted"/>
<dbReference type="RefSeq" id="WP_039004448.1">
    <property type="nucleotide sequence ID" value="NZ_CP014327.1"/>
</dbReference>
<feature type="compositionally biased region" description="Basic and acidic residues" evidence="1">
    <location>
        <begin position="8"/>
        <end position="24"/>
    </location>
</feature>
<dbReference type="InterPro" id="IPR025528">
    <property type="entry name" value="BrnA_antitoxin"/>
</dbReference>
<feature type="region of interest" description="Disordered" evidence="1">
    <location>
        <begin position="1"/>
        <end position="28"/>
    </location>
</feature>
<evidence type="ECO:0008006" key="4">
    <source>
        <dbReference type="Google" id="ProtNLM"/>
    </source>
</evidence>
<evidence type="ECO:0000256" key="1">
    <source>
        <dbReference type="SAM" id="MobiDB-lite"/>
    </source>
</evidence>
<dbReference type="Proteomes" id="UP000070371">
    <property type="component" value="Chromosome"/>
</dbReference>
<organism evidence="2 3">
    <name type="scientific">Falsihalocynthiibacter arcticus</name>
    <dbReference type="NCBI Taxonomy" id="1579316"/>
    <lineage>
        <taxon>Bacteria</taxon>
        <taxon>Pseudomonadati</taxon>
        <taxon>Pseudomonadota</taxon>
        <taxon>Alphaproteobacteria</taxon>
        <taxon>Rhodobacterales</taxon>
        <taxon>Roseobacteraceae</taxon>
        <taxon>Falsihalocynthiibacter</taxon>
    </lineage>
</organism>
<evidence type="ECO:0000313" key="3">
    <source>
        <dbReference type="Proteomes" id="UP000070371"/>
    </source>
</evidence>
<dbReference type="AlphaFoldDB" id="A0A126UVS5"/>
<dbReference type="STRING" id="1579316.RC74_01470"/>
<protein>
    <recommendedName>
        <fullName evidence="4">BrnA antitoxin of type II toxin-antitoxin system</fullName>
    </recommendedName>
</protein>
<gene>
    <name evidence="2" type="ORF">RC74_01470</name>
</gene>
<sequence length="125" mass="14515">MVTPHNKNTRDRIEPASDRRATKEQHRHVRMAKNTLARVSTAVRAAELRTEFIPEDWEEISEAFGFTPRNTRVTLLLEEPVLKYYRAYGAGYQKVMNDVLALFAELRLSKVIEAREDRDEEGRAV</sequence>